<comment type="caution">
    <text evidence="6">The sequence shown here is derived from an EMBL/GenBank/DDBJ whole genome shotgun (WGS) entry which is preliminary data.</text>
</comment>
<evidence type="ECO:0000313" key="6">
    <source>
        <dbReference type="EMBL" id="MFD0959667.1"/>
    </source>
</evidence>
<name>A0ABW3HQ37_9BACL</name>
<keyword evidence="2" id="KW-1003">Cell membrane</keyword>
<keyword evidence="3" id="KW-0812">Transmembrane</keyword>
<evidence type="ECO:0000256" key="3">
    <source>
        <dbReference type="ARBA" id="ARBA00022692"/>
    </source>
</evidence>
<evidence type="ECO:0000256" key="5">
    <source>
        <dbReference type="ARBA" id="ARBA00023136"/>
    </source>
</evidence>
<organism evidence="6 7">
    <name type="scientific">Paenibacillus chungangensis</name>
    <dbReference type="NCBI Taxonomy" id="696535"/>
    <lineage>
        <taxon>Bacteria</taxon>
        <taxon>Bacillati</taxon>
        <taxon>Bacillota</taxon>
        <taxon>Bacilli</taxon>
        <taxon>Bacillales</taxon>
        <taxon>Paenibacillaceae</taxon>
        <taxon>Paenibacillus</taxon>
    </lineage>
</organism>
<gene>
    <name evidence="6" type="ORF">ACFQ2I_09695</name>
</gene>
<protein>
    <submittedName>
        <fullName evidence="6">ArsB/NhaD family transporter</fullName>
    </submittedName>
</protein>
<dbReference type="Proteomes" id="UP001596989">
    <property type="component" value="Unassembled WGS sequence"/>
</dbReference>
<sequence>MAIIAVLLFLLTLTFVFWQPKGLSIGWSEVLPVK</sequence>
<dbReference type="EMBL" id="JBHTJZ010000009">
    <property type="protein sequence ID" value="MFD0959667.1"/>
    <property type="molecule type" value="Genomic_DNA"/>
</dbReference>
<dbReference type="RefSeq" id="WP_377563864.1">
    <property type="nucleotide sequence ID" value="NZ_JBHTJZ010000009.1"/>
</dbReference>
<keyword evidence="7" id="KW-1185">Reference proteome</keyword>
<comment type="subcellular location">
    <subcellularLocation>
        <location evidence="1">Cell membrane</location>
        <topology evidence="1">Multi-pass membrane protein</topology>
    </subcellularLocation>
</comment>
<reference evidence="7" key="1">
    <citation type="journal article" date="2019" name="Int. J. Syst. Evol. Microbiol.">
        <title>The Global Catalogue of Microorganisms (GCM) 10K type strain sequencing project: providing services to taxonomists for standard genome sequencing and annotation.</title>
        <authorList>
            <consortium name="The Broad Institute Genomics Platform"/>
            <consortium name="The Broad Institute Genome Sequencing Center for Infectious Disease"/>
            <person name="Wu L."/>
            <person name="Ma J."/>
        </authorList>
    </citation>
    <scope>NUCLEOTIDE SEQUENCE [LARGE SCALE GENOMIC DNA]</scope>
    <source>
        <strain evidence="7">CCUG 59129</strain>
    </source>
</reference>
<evidence type="ECO:0000256" key="2">
    <source>
        <dbReference type="ARBA" id="ARBA00022475"/>
    </source>
</evidence>
<dbReference type="Pfam" id="PF02040">
    <property type="entry name" value="ArsB"/>
    <property type="match status" value="1"/>
</dbReference>
<evidence type="ECO:0000256" key="1">
    <source>
        <dbReference type="ARBA" id="ARBA00004651"/>
    </source>
</evidence>
<keyword evidence="5" id="KW-0472">Membrane</keyword>
<evidence type="ECO:0000313" key="7">
    <source>
        <dbReference type="Proteomes" id="UP001596989"/>
    </source>
</evidence>
<keyword evidence="4" id="KW-1133">Transmembrane helix</keyword>
<accession>A0ABW3HQ37</accession>
<proteinExistence type="predicted"/>
<evidence type="ECO:0000256" key="4">
    <source>
        <dbReference type="ARBA" id="ARBA00022989"/>
    </source>
</evidence>
<dbReference type="InterPro" id="IPR000802">
    <property type="entry name" value="Arsenical_pump_ArsB"/>
</dbReference>